<keyword evidence="1" id="KW-0472">Membrane</keyword>
<name>A0A1W1DVV2_9ZZZZ</name>
<dbReference type="EMBL" id="FPHY01000052">
    <property type="protein sequence ID" value="SFV85850.1"/>
    <property type="molecule type" value="Genomic_DNA"/>
</dbReference>
<protein>
    <submittedName>
        <fullName evidence="2">Uncharacterized protein</fullName>
    </submittedName>
</protein>
<accession>A0A1W1DVV2</accession>
<gene>
    <name evidence="2" type="ORF">MNB_SUP05-SYMBIONT-4-447</name>
</gene>
<keyword evidence="1" id="KW-0812">Transmembrane</keyword>
<organism evidence="2">
    <name type="scientific">hydrothermal vent metagenome</name>
    <dbReference type="NCBI Taxonomy" id="652676"/>
    <lineage>
        <taxon>unclassified sequences</taxon>
        <taxon>metagenomes</taxon>
        <taxon>ecological metagenomes</taxon>
    </lineage>
</organism>
<reference evidence="2" key="1">
    <citation type="submission" date="2016-10" db="EMBL/GenBank/DDBJ databases">
        <authorList>
            <person name="de Groot N.N."/>
        </authorList>
    </citation>
    <scope>NUCLEOTIDE SEQUENCE</scope>
</reference>
<proteinExistence type="predicted"/>
<evidence type="ECO:0000313" key="2">
    <source>
        <dbReference type="EMBL" id="SFV85850.1"/>
    </source>
</evidence>
<evidence type="ECO:0000256" key="1">
    <source>
        <dbReference type="SAM" id="Phobius"/>
    </source>
</evidence>
<keyword evidence="1" id="KW-1133">Transmembrane helix</keyword>
<feature type="transmembrane region" description="Helical" evidence="1">
    <location>
        <begin position="20"/>
        <end position="37"/>
    </location>
</feature>
<sequence length="95" mass="10829">MDGIDYYPKRERKSNNQSKAKLGVVIFAFIAIVFYYFSNAKTLETPKANLIVIKEPELEKSKVVNTPVNIEVSGKQATPKKTEILENLDEIIQIR</sequence>
<dbReference type="AlphaFoldDB" id="A0A1W1DVV2"/>